<evidence type="ECO:0000259" key="16">
    <source>
        <dbReference type="PROSITE" id="PS50901"/>
    </source>
</evidence>
<evidence type="ECO:0000256" key="12">
    <source>
        <dbReference type="ARBA" id="ARBA00023306"/>
    </source>
</evidence>
<evidence type="ECO:0000256" key="14">
    <source>
        <dbReference type="SAM" id="MobiDB-lite"/>
    </source>
</evidence>
<dbReference type="InterPro" id="IPR036388">
    <property type="entry name" value="WH-like_DNA-bd_sf"/>
</dbReference>
<evidence type="ECO:0000256" key="9">
    <source>
        <dbReference type="ARBA" id="ARBA00022989"/>
    </source>
</evidence>
<dbReference type="Pfam" id="PF13491">
    <property type="entry name" value="FtsK_4TM"/>
    <property type="match status" value="1"/>
</dbReference>
<dbReference type="AlphaFoldDB" id="A0A4U0P277"/>
<dbReference type="PANTHER" id="PTHR22683:SF41">
    <property type="entry name" value="DNA TRANSLOCASE FTSK"/>
    <property type="match status" value="1"/>
</dbReference>
<sequence length="873" mass="97750">MAYKGNTFKNSSQSRNSKESKDSTKITYKKRDSFVKSFDNIDFSEGQRKVLKILGLLLLLTAFAFAVSFVSYLFTWKEDQSYIATSNGGWNTLLSTHEEITDDTIDATVVQNKLGKLGALLSNQFIYEWFGVASFLFILMLFVVGYKLIYRKSVLPIWKTLLYSCLGIIYLSITLGFIQDYIAETPHILEGKFGYWSNQLLNAQIGKFGVAGLLIFAYLTILILIYNFDLKFSFQKEKAIKKVSKYGDDVEEDSESTSFSENLHKTTPVVSSSNTAITPNVSFEHNSYEEQEKLDEEEITNSIHFDTKPSFAQNKTKSADTDLQEIELSLDTPLEIETPNQPDEPILSVTEVKEEKAITANDLVAEFGEYDPKLDLSGYQHPTLELLKEYGSGKITINQHELEANKNKIVDTLRNYNIEIEHIKATIGPTVTLYEIIPKPGVRISKIKNLEDDIALSLAALGIRIIAPMPGKGTIGIEVPNSNPEMVSMRSVLATEKFQKTEMDLPIALGKTISNEVYIADLAKMPHLLVAGATGQGKSVGINAILTSLLYKKHPSELKFVLVDPKKVELSLFKKIERHFLAKLPGEEDAIITDTKKVINTLNSLCIEMDQRYDLLKNAQVRNLKEYNVKFINRRLNPEEGHRFLPFIVLIVDEFADLMMTAGKEVETPIARLAQLARAVGIHLVIATQRPSVNIITGTIKANFPARLAFRVLSKVDSRTILDSGGADQLIGRGDMLLSTGSDLIRIQCAFVDTPEVEGISDFIGNQRGYPSAFMLPEYVDESGEGSGSMDFDLSDRDQLFEEAARLIVMHQQGSTSLIQRKLKLGYNRAGRIIDQLESAGIVGPFEGSKAREVLYPDEYSLEQYLETLRNQN</sequence>
<dbReference type="InterPro" id="IPR002543">
    <property type="entry name" value="FtsK_dom"/>
</dbReference>
<keyword evidence="12" id="KW-0131">Cell cycle</keyword>
<dbReference type="PANTHER" id="PTHR22683">
    <property type="entry name" value="SPORULATION PROTEIN RELATED"/>
    <property type="match status" value="1"/>
</dbReference>
<accession>A0A4U0P277</accession>
<reference evidence="17 18" key="1">
    <citation type="submission" date="2019-04" db="EMBL/GenBank/DDBJ databases">
        <title>Sphingobacterium olei sp. nov., isolated from oil-contaminated soil.</title>
        <authorList>
            <person name="Liu B."/>
        </authorList>
    </citation>
    <scope>NUCLEOTIDE SEQUENCE [LARGE SCALE GENOMIC DNA]</scope>
    <source>
        <strain evidence="17 18">HAL-9</strain>
    </source>
</reference>
<dbReference type="InterPro" id="IPR041027">
    <property type="entry name" value="FtsK_alpha"/>
</dbReference>
<feature type="transmembrane region" description="Helical" evidence="15">
    <location>
        <begin position="53"/>
        <end position="74"/>
    </location>
</feature>
<keyword evidence="9 15" id="KW-1133">Transmembrane helix</keyword>
<dbReference type="Gene3D" id="1.10.10.10">
    <property type="entry name" value="Winged helix-like DNA-binding domain superfamily/Winged helix DNA-binding domain"/>
    <property type="match status" value="1"/>
</dbReference>
<feature type="transmembrane region" description="Helical" evidence="15">
    <location>
        <begin position="126"/>
        <end position="149"/>
    </location>
</feature>
<dbReference type="InterPro" id="IPR018541">
    <property type="entry name" value="Ftsk_gamma"/>
</dbReference>
<dbReference type="InterPro" id="IPR027417">
    <property type="entry name" value="P-loop_NTPase"/>
</dbReference>
<name>A0A4U0P277_9SPHI</name>
<dbReference type="Gene3D" id="3.30.980.40">
    <property type="match status" value="1"/>
</dbReference>
<evidence type="ECO:0000256" key="13">
    <source>
        <dbReference type="PROSITE-ProRule" id="PRU00289"/>
    </source>
</evidence>
<evidence type="ECO:0000256" key="6">
    <source>
        <dbReference type="ARBA" id="ARBA00022741"/>
    </source>
</evidence>
<organism evidence="17 18">
    <name type="scientific">Sphingobacterium olei</name>
    <dbReference type="NCBI Taxonomy" id="2571155"/>
    <lineage>
        <taxon>Bacteria</taxon>
        <taxon>Pseudomonadati</taxon>
        <taxon>Bacteroidota</taxon>
        <taxon>Sphingobacteriia</taxon>
        <taxon>Sphingobacteriales</taxon>
        <taxon>Sphingobacteriaceae</taxon>
        <taxon>Sphingobacterium</taxon>
    </lineage>
</organism>
<comment type="similarity">
    <text evidence="2">Belongs to the FtsK/SpoIIIE/SftA family.</text>
</comment>
<keyword evidence="3" id="KW-1003">Cell membrane</keyword>
<dbReference type="PROSITE" id="PS50901">
    <property type="entry name" value="FTSK"/>
    <property type="match status" value="1"/>
</dbReference>
<evidence type="ECO:0000256" key="7">
    <source>
        <dbReference type="ARBA" id="ARBA00022829"/>
    </source>
</evidence>
<evidence type="ECO:0000256" key="5">
    <source>
        <dbReference type="ARBA" id="ARBA00022692"/>
    </source>
</evidence>
<gene>
    <name evidence="17" type="ORF">FAZ15_08985</name>
</gene>
<keyword evidence="6 13" id="KW-0547">Nucleotide-binding</keyword>
<keyword evidence="18" id="KW-1185">Reference proteome</keyword>
<comment type="subcellular location">
    <subcellularLocation>
        <location evidence="1">Cell membrane</location>
        <topology evidence="1">Multi-pass membrane protein</topology>
    </subcellularLocation>
</comment>
<comment type="caution">
    <text evidence="17">The sequence shown here is derived from an EMBL/GenBank/DDBJ whole genome shotgun (WGS) entry which is preliminary data.</text>
</comment>
<dbReference type="GO" id="GO:0005886">
    <property type="term" value="C:plasma membrane"/>
    <property type="evidence" value="ECO:0007669"/>
    <property type="project" value="UniProtKB-SubCell"/>
</dbReference>
<evidence type="ECO:0000256" key="2">
    <source>
        <dbReference type="ARBA" id="ARBA00006474"/>
    </source>
</evidence>
<dbReference type="GO" id="GO:0051301">
    <property type="term" value="P:cell division"/>
    <property type="evidence" value="ECO:0007669"/>
    <property type="project" value="UniProtKB-KW"/>
</dbReference>
<dbReference type="Pfam" id="PF09397">
    <property type="entry name" value="FtsK_gamma"/>
    <property type="match status" value="1"/>
</dbReference>
<evidence type="ECO:0000313" key="17">
    <source>
        <dbReference type="EMBL" id="TJZ61319.1"/>
    </source>
</evidence>
<protein>
    <submittedName>
        <fullName evidence="17">DNA translocase FtsK</fullName>
    </submittedName>
</protein>
<keyword evidence="10" id="KW-0238">DNA-binding</keyword>
<dbReference type="GO" id="GO:0007059">
    <property type="term" value="P:chromosome segregation"/>
    <property type="evidence" value="ECO:0007669"/>
    <property type="project" value="UniProtKB-KW"/>
</dbReference>
<dbReference type="Gene3D" id="3.40.50.300">
    <property type="entry name" value="P-loop containing nucleotide triphosphate hydrolases"/>
    <property type="match status" value="1"/>
</dbReference>
<feature type="transmembrane region" description="Helical" evidence="15">
    <location>
        <begin position="203"/>
        <end position="228"/>
    </location>
</feature>
<keyword evidence="5 15" id="KW-0812">Transmembrane</keyword>
<proteinExistence type="inferred from homology"/>
<evidence type="ECO:0000256" key="8">
    <source>
        <dbReference type="ARBA" id="ARBA00022840"/>
    </source>
</evidence>
<dbReference type="Proteomes" id="UP000306808">
    <property type="component" value="Unassembled WGS sequence"/>
</dbReference>
<feature type="transmembrane region" description="Helical" evidence="15">
    <location>
        <begin position="161"/>
        <end position="183"/>
    </location>
</feature>
<evidence type="ECO:0000256" key="1">
    <source>
        <dbReference type="ARBA" id="ARBA00004651"/>
    </source>
</evidence>
<dbReference type="OrthoDB" id="9807790at2"/>
<evidence type="ECO:0000256" key="4">
    <source>
        <dbReference type="ARBA" id="ARBA00022618"/>
    </source>
</evidence>
<dbReference type="InterPro" id="IPR050206">
    <property type="entry name" value="FtsK/SpoIIIE/SftA"/>
</dbReference>
<dbReference type="InterPro" id="IPR025199">
    <property type="entry name" value="FtsK_4TM"/>
</dbReference>
<dbReference type="RefSeq" id="WP_136900973.1">
    <property type="nucleotide sequence ID" value="NZ_SUME01000003.1"/>
</dbReference>
<dbReference type="SMART" id="SM00843">
    <property type="entry name" value="Ftsk_gamma"/>
    <property type="match status" value="1"/>
</dbReference>
<feature type="region of interest" description="Disordered" evidence="14">
    <location>
        <begin position="1"/>
        <end position="24"/>
    </location>
</feature>
<keyword evidence="11 15" id="KW-0472">Membrane</keyword>
<dbReference type="InterPro" id="IPR036390">
    <property type="entry name" value="WH_DNA-bd_sf"/>
</dbReference>
<dbReference type="SUPFAM" id="SSF52540">
    <property type="entry name" value="P-loop containing nucleoside triphosphate hydrolases"/>
    <property type="match status" value="1"/>
</dbReference>
<dbReference type="Pfam" id="PF01580">
    <property type="entry name" value="FtsK_SpoIIIE"/>
    <property type="match status" value="1"/>
</dbReference>
<dbReference type="GO" id="GO:0005524">
    <property type="term" value="F:ATP binding"/>
    <property type="evidence" value="ECO:0007669"/>
    <property type="project" value="UniProtKB-UniRule"/>
</dbReference>
<evidence type="ECO:0000256" key="3">
    <source>
        <dbReference type="ARBA" id="ARBA00022475"/>
    </source>
</evidence>
<feature type="domain" description="FtsK" evidence="16">
    <location>
        <begin position="514"/>
        <end position="719"/>
    </location>
</feature>
<dbReference type="CDD" id="cd01127">
    <property type="entry name" value="TrwB_TraG_TraD_VirD4"/>
    <property type="match status" value="1"/>
</dbReference>
<keyword evidence="7" id="KW-0159">Chromosome partition</keyword>
<evidence type="ECO:0000313" key="18">
    <source>
        <dbReference type="Proteomes" id="UP000306808"/>
    </source>
</evidence>
<keyword evidence="4" id="KW-0132">Cell division</keyword>
<feature type="binding site" evidence="13">
    <location>
        <begin position="532"/>
        <end position="539"/>
    </location>
    <ligand>
        <name>ATP</name>
        <dbReference type="ChEBI" id="CHEBI:30616"/>
    </ligand>
</feature>
<keyword evidence="8 13" id="KW-0067">ATP-binding</keyword>
<dbReference type="Pfam" id="PF17854">
    <property type="entry name" value="FtsK_alpha"/>
    <property type="match status" value="1"/>
</dbReference>
<evidence type="ECO:0000256" key="15">
    <source>
        <dbReference type="SAM" id="Phobius"/>
    </source>
</evidence>
<dbReference type="SUPFAM" id="SSF46785">
    <property type="entry name" value="Winged helix' DNA-binding domain"/>
    <property type="match status" value="1"/>
</dbReference>
<evidence type="ECO:0000256" key="10">
    <source>
        <dbReference type="ARBA" id="ARBA00023125"/>
    </source>
</evidence>
<dbReference type="EMBL" id="SUME01000003">
    <property type="protein sequence ID" value="TJZ61319.1"/>
    <property type="molecule type" value="Genomic_DNA"/>
</dbReference>
<dbReference type="GO" id="GO:0003677">
    <property type="term" value="F:DNA binding"/>
    <property type="evidence" value="ECO:0007669"/>
    <property type="project" value="UniProtKB-KW"/>
</dbReference>
<evidence type="ECO:0000256" key="11">
    <source>
        <dbReference type="ARBA" id="ARBA00023136"/>
    </source>
</evidence>